<gene>
    <name evidence="1" type="ORF">CFBP5877_23265</name>
</gene>
<organism evidence="1 2">
    <name type="scientific">Agrobacterium tumefaciens</name>
    <dbReference type="NCBI Taxonomy" id="358"/>
    <lineage>
        <taxon>Bacteria</taxon>
        <taxon>Pseudomonadati</taxon>
        <taxon>Pseudomonadota</taxon>
        <taxon>Alphaproteobacteria</taxon>
        <taxon>Hyphomicrobiales</taxon>
        <taxon>Rhizobiaceae</taxon>
        <taxon>Rhizobium/Agrobacterium group</taxon>
        <taxon>Agrobacterium</taxon>
        <taxon>Agrobacterium tumefaciens complex</taxon>
    </lineage>
</organism>
<evidence type="ECO:0000313" key="1">
    <source>
        <dbReference type="EMBL" id="QCL81988.1"/>
    </source>
</evidence>
<reference evidence="1 2" key="1">
    <citation type="submission" date="2019-04" db="EMBL/GenBank/DDBJ databases">
        <title>Complete genome sequence of Agrobacterium tumefaciens CFBP5877.</title>
        <authorList>
            <person name="Huang Y.-Y."/>
            <person name="Chiang H.-Y."/>
            <person name="Chou L."/>
            <person name="Lai E.-M."/>
            <person name="Kuo C.-H."/>
        </authorList>
    </citation>
    <scope>NUCLEOTIDE SEQUENCE [LARGE SCALE GENOMIC DNA]</scope>
    <source>
        <strain evidence="1 2">CFBP5877</strain>
    </source>
</reference>
<name>A0AAE6BHG0_AGRTU</name>
<accession>A0AAE6BHG0</accession>
<protein>
    <submittedName>
        <fullName evidence="1">Uncharacterized protein</fullName>
    </submittedName>
</protein>
<dbReference type="Proteomes" id="UP000298579">
    <property type="component" value="Chromosome linear"/>
</dbReference>
<dbReference type="RefSeq" id="WP_130932529.1">
    <property type="nucleotide sequence ID" value="NZ_CP039889.1"/>
</dbReference>
<sequence>MLRIAKRSAECFPLRGISKSEISIGGPLARALSKEKIGTAYSREFDEYRSKLRAKGNLSAGIRSFRLHEHPKRQYRLAGKFARHPAYRGLLLANPFPKRFEELPRSGFPVLTGYFAELAWNASLIKAYATEISEFVALRDEVDSALLVSDDAQIEALLIRAEERFGISAWLIEHRINLHDRTGNSSGKNRYVQAILNRDNNAVFNYLLSWYSYRSGAAVSAAEFERHLDELGVPTNGIFHIICALNGRHIKVGPEAAGEMLNYSDYFPLIDRYHILISALQGLFSSGPLEDTVAEFTRSILGDLCVGVPDLQLGRLSRAFGNDVNVPLDQAILEMQDDLAANRHDKIAAAVTGARLFGMNIELLAVVLQSEAASSQMYLVPAPEERSFFGDIRSDLSTALSYGEDGIEARLRLQKIILAYCNTSWASSLRLLLERQCHDERVLEPTFLQTVLGLRSAAETIDLVLTLPAGQIRERALREAVKQNPRSPSVGFVARLCGYENSSSPSLSEMAEALLAQRQMKFERAAERLSDIAASTSSPAVALEASRLLSNTYWRDGQLAETTDLSASLFVKSKYFGSILPIRELVSELLKWHDKPLASSPTRGRLSAAIVFDAHSRYVSAEFEAERADAFKDVLRANGVRKASELGTIAHRFSISELIYFLRYICVPNVLDQSLALETSRAVEDERVSILLLISELTAGRVPAAIKEELREIRTKQIVRETTLRLDESKIYVNVEGIRRSIDVSMRDDWNRYRLMNDGLEQKLLDLLGAVRSEAGTEPMRIIFANPLSERFTLLKRMVSTLRDEFTLNKEYGLNSNLSTNIRHGYVEKEIRGPLLGRNLITNKDTDRGSYLENKFWLERPVELDISSREKLSALFSKFSAKIDDQIDRLNRQLLRIQSEETPDGLFKYALSDAALAAVDGKWASKETFDEFIETVFSTFWEGTQRNLAQVRSTLETEVISGLIESLREFAQDIASEGLDRELPGLEHALTMVQPEMRAAIERVASWFTLSSNNEYQDFDLTIAFQAGMNTVKTYFRNLTINDRYQSNGQILMNGWCLPMFARLFFLILDNAATHGARNRDRLNIAMTVEIKEGHLFIRATNDLSPDHDRGELKRKIVEINRDYGQARAMELLSEEGGSGYPKIWKLLKTDLMVRDHVLYVAANESEFSVEILLPTGGIVREASNS</sequence>
<dbReference type="EMBL" id="CP039898">
    <property type="protein sequence ID" value="QCL81988.1"/>
    <property type="molecule type" value="Genomic_DNA"/>
</dbReference>
<proteinExistence type="predicted"/>
<dbReference type="AlphaFoldDB" id="A0AAE6BHG0"/>
<evidence type="ECO:0000313" key="2">
    <source>
        <dbReference type="Proteomes" id="UP000298579"/>
    </source>
</evidence>